<reference evidence="2 3" key="1">
    <citation type="submission" date="2018-03" db="EMBL/GenBank/DDBJ databases">
        <title>Genomic Encyclopedia of Archaeal and Bacterial Type Strains, Phase II (KMG-II): from individual species to whole genera.</title>
        <authorList>
            <person name="Goeker M."/>
        </authorList>
    </citation>
    <scope>NUCLEOTIDE SEQUENCE [LARGE SCALE GENOMIC DNA]</scope>
    <source>
        <strain evidence="2 3">DSM 24859</strain>
    </source>
</reference>
<feature type="region of interest" description="Disordered" evidence="1">
    <location>
        <begin position="1"/>
        <end position="25"/>
    </location>
</feature>
<evidence type="ECO:0000313" key="3">
    <source>
        <dbReference type="Proteomes" id="UP000240971"/>
    </source>
</evidence>
<dbReference type="AlphaFoldDB" id="A0A2P8HJG2"/>
<evidence type="ECO:0000256" key="1">
    <source>
        <dbReference type="SAM" id="MobiDB-lite"/>
    </source>
</evidence>
<organism evidence="2 3">
    <name type="scientific">Chitinophaga niastensis</name>
    <dbReference type="NCBI Taxonomy" id="536980"/>
    <lineage>
        <taxon>Bacteria</taxon>
        <taxon>Pseudomonadati</taxon>
        <taxon>Bacteroidota</taxon>
        <taxon>Chitinophagia</taxon>
        <taxon>Chitinophagales</taxon>
        <taxon>Chitinophagaceae</taxon>
        <taxon>Chitinophaga</taxon>
    </lineage>
</organism>
<accession>A0A2P8HJG2</accession>
<dbReference type="EMBL" id="PYAW01000003">
    <property type="protein sequence ID" value="PSL46352.1"/>
    <property type="molecule type" value="Genomic_DNA"/>
</dbReference>
<gene>
    <name evidence="2" type="ORF">CLV51_103330</name>
</gene>
<dbReference type="Proteomes" id="UP000240971">
    <property type="component" value="Unassembled WGS sequence"/>
</dbReference>
<keyword evidence="3" id="KW-1185">Reference proteome</keyword>
<sequence length="760" mass="85482">MHSPYQPGRSEKTKHQAAADNASHNGISAPAVVPVLKKEVGYPEQQEFAIAQEPFKLRQATSPPAQLVIQRKPQKQAESTVYLDDELPGHELTLISTSDDGKACFEIKDTSVQFYFKDEQYYSFATPTIVIAPKKLLTRAQTETKVTGLTDKLTIDLGEAEADTPALASQEPPRERVPVPIKQTTNIEYDPDLHKELKEKELREFADLPGKVTDKTRFTWHHIVPQSHLITKKLANNKLLFRLGPSTNNRIDDPGNEYLDLNFNPIGDGTLTPVSEAIENIFTENKGKLDHDLLAKKLEELVAKPAHKDKENFSDPNQWFIESKTLLAIVGLLPDEIAQLKSMSAIAHYQVKGDILEAPAIAWGSMRKDVLGETLFDKIDKAIDAGTRIFFRGYSHQDTTSKNVYHLNNALQELAKLDLEKSINENVPLKQIITKGGALLVFYRKMDTKITMLNKSVEKVIKSQRLNALQGKKHKYVPGSGKVSLQSSDAADAVYAEWAKIKEQRDVVNPYKVTGTIPLYEQKLLSLNEYKAATDIPIPEEELLVAVEEVKKQYHINKSLPVQQGKKRNKTDKKGIYSEAEAKILEGRKAEAELRKVIVARKEGPFFEAEARKELLKQHNEKSEIAHNEHVITSFKATQDANIESANEQYQELPAFYNRTNLDEETSIVHNTSNYDFLITYYQSSGEIFEEIHETLKSKKLRRPKDTADIDACLAEFTNECKKAIDSGIVELHDGLDHAIADVAAKLTEIGAPVMKDFKL</sequence>
<proteinExistence type="predicted"/>
<dbReference type="OrthoDB" id="9963279at2"/>
<evidence type="ECO:0000313" key="2">
    <source>
        <dbReference type="EMBL" id="PSL46352.1"/>
    </source>
</evidence>
<dbReference type="RefSeq" id="WP_146151303.1">
    <property type="nucleotide sequence ID" value="NZ_PYAW01000003.1"/>
</dbReference>
<comment type="caution">
    <text evidence="2">The sequence shown here is derived from an EMBL/GenBank/DDBJ whole genome shotgun (WGS) entry which is preliminary data.</text>
</comment>
<name>A0A2P8HJG2_CHINA</name>
<protein>
    <submittedName>
        <fullName evidence="2">Uncharacterized protein</fullName>
    </submittedName>
</protein>